<gene>
    <name evidence="1" type="ORF">UU55_C0001G0053</name>
</gene>
<proteinExistence type="predicted"/>
<comment type="caution">
    <text evidence="1">The sequence shown here is derived from an EMBL/GenBank/DDBJ whole genome shotgun (WGS) entry which is preliminary data.</text>
</comment>
<sequence>MITKVKAPVSVISIYDHKKRDFRPSVVVWEGHRHQIVKLGYHHTLRAGKALFHVFSGASETIFFKLVLNTDNLSWEVEEISDGQAD</sequence>
<name>A0A0G0VVC0_UNCKA</name>
<evidence type="ECO:0000313" key="2">
    <source>
        <dbReference type="Proteomes" id="UP000033947"/>
    </source>
</evidence>
<dbReference type="Proteomes" id="UP000033947">
    <property type="component" value="Unassembled WGS sequence"/>
</dbReference>
<reference evidence="1 2" key="1">
    <citation type="journal article" date="2015" name="Nature">
        <title>rRNA introns, odd ribosomes, and small enigmatic genomes across a large radiation of phyla.</title>
        <authorList>
            <person name="Brown C.T."/>
            <person name="Hug L.A."/>
            <person name="Thomas B.C."/>
            <person name="Sharon I."/>
            <person name="Castelle C.J."/>
            <person name="Singh A."/>
            <person name="Wilkins M.J."/>
            <person name="Williams K.H."/>
            <person name="Banfield J.F."/>
        </authorList>
    </citation>
    <scope>NUCLEOTIDE SEQUENCE [LARGE SCALE GENOMIC DNA]</scope>
</reference>
<dbReference type="EMBL" id="LCBB01000001">
    <property type="protein sequence ID" value="KKS03592.1"/>
    <property type="molecule type" value="Genomic_DNA"/>
</dbReference>
<organism evidence="1 2">
    <name type="scientific">candidate division WWE3 bacterium GW2011_GWC2_41_23</name>
    <dbReference type="NCBI Taxonomy" id="1619123"/>
    <lineage>
        <taxon>Bacteria</taxon>
        <taxon>Katanobacteria</taxon>
    </lineage>
</organism>
<evidence type="ECO:0000313" key="1">
    <source>
        <dbReference type="EMBL" id="KKS03592.1"/>
    </source>
</evidence>
<protein>
    <submittedName>
        <fullName evidence="1">Uncharacterized protein</fullName>
    </submittedName>
</protein>
<dbReference type="AlphaFoldDB" id="A0A0G0VVC0"/>
<accession>A0A0G0VVC0</accession>